<evidence type="ECO:0000259" key="1">
    <source>
        <dbReference type="PROSITE" id="PS50404"/>
    </source>
</evidence>
<dbReference type="Pfam" id="PF13409">
    <property type="entry name" value="GST_N_2"/>
    <property type="match status" value="1"/>
</dbReference>
<sequence length="214" mass="23628">MDTLPLLYTYRRCPYAMRARMALLQAGVAFDAFEIVLRDKPAELMTLSPKGTVPVLRLHDGSVLEQSLDIMRWAFATNGDDDGWWARAQSDENLALLAACDGPFKQHLDRTKYPERFGEGADAKALHHAQAVEGLLKPLDRQLQRAGQLGGATPCATDIAIFPFVRQFAAVEPAWFEALALPALQGWLGGWLSDGLFTRAMCKLEANRVVAFPA</sequence>
<dbReference type="CDD" id="cd03196">
    <property type="entry name" value="GST_C_5"/>
    <property type="match status" value="1"/>
</dbReference>
<dbReference type="Gene3D" id="3.40.30.10">
    <property type="entry name" value="Glutaredoxin"/>
    <property type="match status" value="1"/>
</dbReference>
<evidence type="ECO:0000313" key="2">
    <source>
        <dbReference type="EMBL" id="QBM27126.1"/>
    </source>
</evidence>
<dbReference type="Proteomes" id="UP000293912">
    <property type="component" value="Chromosome"/>
</dbReference>
<dbReference type="PANTHER" id="PTHR43968:SF6">
    <property type="entry name" value="GLUTATHIONE S-TRANSFERASE OMEGA"/>
    <property type="match status" value="1"/>
</dbReference>
<dbReference type="InterPro" id="IPR036249">
    <property type="entry name" value="Thioredoxin-like_sf"/>
</dbReference>
<dbReference type="InterPro" id="IPR050983">
    <property type="entry name" value="GST_Omega/HSP26"/>
</dbReference>
<dbReference type="EMBL" id="CP037867">
    <property type="protein sequence ID" value="QBM27126.1"/>
    <property type="molecule type" value="Genomic_DNA"/>
</dbReference>
<name>A0A4P6WXE8_HYDPS</name>
<dbReference type="PROSITE" id="PS50404">
    <property type="entry name" value="GST_NTER"/>
    <property type="match status" value="1"/>
</dbReference>
<dbReference type="PANTHER" id="PTHR43968">
    <property type="match status" value="1"/>
</dbReference>
<gene>
    <name evidence="2" type="ORF">HPF_05490</name>
</gene>
<dbReference type="SUPFAM" id="SSF52833">
    <property type="entry name" value="Thioredoxin-like"/>
    <property type="match status" value="1"/>
</dbReference>
<evidence type="ECO:0000313" key="3">
    <source>
        <dbReference type="Proteomes" id="UP000293912"/>
    </source>
</evidence>
<dbReference type="InterPro" id="IPR036282">
    <property type="entry name" value="Glutathione-S-Trfase_C_sf"/>
</dbReference>
<keyword evidence="3" id="KW-1185">Reference proteome</keyword>
<dbReference type="GO" id="GO:0005737">
    <property type="term" value="C:cytoplasm"/>
    <property type="evidence" value="ECO:0007669"/>
    <property type="project" value="TreeGrafter"/>
</dbReference>
<dbReference type="SUPFAM" id="SSF47616">
    <property type="entry name" value="GST C-terminal domain-like"/>
    <property type="match status" value="1"/>
</dbReference>
<dbReference type="AlphaFoldDB" id="A0A4P6WXE8"/>
<accession>A0A4P6WXE8</accession>
<dbReference type="RefSeq" id="WP_133155980.1">
    <property type="nucleotide sequence ID" value="NZ_CP037867.1"/>
</dbReference>
<reference evidence="2 3" key="1">
    <citation type="submission" date="2019-03" db="EMBL/GenBank/DDBJ databases">
        <authorList>
            <person name="Sebastian G."/>
            <person name="Baumann P."/>
            <person name="Ruckert C."/>
            <person name="Kalinowski J."/>
            <person name="Nebel B."/>
            <person name="Takors R."/>
            <person name="Blombach B."/>
        </authorList>
    </citation>
    <scope>NUCLEOTIDE SEQUENCE [LARGE SCALE GENOMIC DNA]</scope>
    <source>
        <strain evidence="2 3">DSM 1084</strain>
    </source>
</reference>
<dbReference type="Gene3D" id="1.20.1050.10">
    <property type="match status" value="1"/>
</dbReference>
<dbReference type="InterPro" id="IPR004045">
    <property type="entry name" value="Glutathione_S-Trfase_N"/>
</dbReference>
<organism evidence="2 3">
    <name type="scientific">Hydrogenophaga pseudoflava</name>
    <name type="common">Pseudomonas carboxydoflava</name>
    <dbReference type="NCBI Taxonomy" id="47421"/>
    <lineage>
        <taxon>Bacteria</taxon>
        <taxon>Pseudomonadati</taxon>
        <taxon>Pseudomonadota</taxon>
        <taxon>Betaproteobacteria</taxon>
        <taxon>Burkholderiales</taxon>
        <taxon>Comamonadaceae</taxon>
        <taxon>Hydrogenophaga</taxon>
    </lineage>
</organism>
<protein>
    <submittedName>
        <fullName evidence="2">Glutaredoxin 2</fullName>
    </submittedName>
</protein>
<dbReference type="KEGG" id="hpse:HPF_05490"/>
<dbReference type="PROSITE" id="PS51354">
    <property type="entry name" value="GLUTAREDOXIN_2"/>
    <property type="match status" value="1"/>
</dbReference>
<feature type="domain" description="GST N-terminal" evidence="1">
    <location>
        <begin position="3"/>
        <end position="82"/>
    </location>
</feature>
<proteinExistence type="predicted"/>